<evidence type="ECO:0000313" key="2">
    <source>
        <dbReference type="Proteomes" id="UP000198832"/>
    </source>
</evidence>
<organism evidence="1 2">
    <name type="scientific">Nocardioides terrae</name>
    <dbReference type="NCBI Taxonomy" id="574651"/>
    <lineage>
        <taxon>Bacteria</taxon>
        <taxon>Bacillati</taxon>
        <taxon>Actinomycetota</taxon>
        <taxon>Actinomycetes</taxon>
        <taxon>Propionibacteriales</taxon>
        <taxon>Nocardioidaceae</taxon>
        <taxon>Nocardioides</taxon>
    </lineage>
</organism>
<protein>
    <submittedName>
        <fullName evidence="1">Uncharacterized protein</fullName>
    </submittedName>
</protein>
<dbReference type="Proteomes" id="UP000198832">
    <property type="component" value="Unassembled WGS sequence"/>
</dbReference>
<accession>A0A1I1NFL0</accession>
<name>A0A1I1NFL0_9ACTN</name>
<dbReference type="AlphaFoldDB" id="A0A1I1NFL0"/>
<sequence>MGLITTDTVHKRFGSGLSISPDFAATDRDINRVTTWIMAAYVGSIGVRYEWQAEGIFDRSQFFHFPHPVINCFEDEQAVIHGCTRRPGWFASLLQWANRPRR</sequence>
<gene>
    <name evidence="1" type="ORF">SAMN04487968_1172</name>
</gene>
<dbReference type="EMBL" id="FOLB01000017">
    <property type="protein sequence ID" value="SFC96451.1"/>
    <property type="molecule type" value="Genomic_DNA"/>
</dbReference>
<evidence type="ECO:0000313" key="1">
    <source>
        <dbReference type="EMBL" id="SFC96451.1"/>
    </source>
</evidence>
<keyword evidence="2" id="KW-1185">Reference proteome</keyword>
<proteinExistence type="predicted"/>
<reference evidence="1 2" key="1">
    <citation type="submission" date="2016-10" db="EMBL/GenBank/DDBJ databases">
        <authorList>
            <person name="de Groot N.N."/>
        </authorList>
    </citation>
    <scope>NUCLEOTIDE SEQUENCE [LARGE SCALE GENOMIC DNA]</scope>
    <source>
        <strain evidence="1 2">CGMCC 1.7056</strain>
    </source>
</reference>